<evidence type="ECO:0000313" key="3">
    <source>
        <dbReference type="Proteomes" id="UP000215027"/>
    </source>
</evidence>
<gene>
    <name evidence="2" type="ORF">CFX0092_A1004</name>
</gene>
<dbReference type="KEGG" id="pbf:CFX0092_A1004"/>
<dbReference type="RefSeq" id="WP_095042451.1">
    <property type="nucleotide sequence ID" value="NZ_LN890655.1"/>
</dbReference>
<dbReference type="Pfam" id="PF05991">
    <property type="entry name" value="NYN_YacP"/>
    <property type="match status" value="1"/>
</dbReference>
<evidence type="ECO:0008006" key="4">
    <source>
        <dbReference type="Google" id="ProtNLM"/>
    </source>
</evidence>
<dbReference type="OrthoDB" id="164128at2"/>
<sequence>MHYLIDGHNLIARTPGLSLADPDDEAKLSALLRRWAAADPRRKVTVIFDAGLPAGEARHLSGGNVKAIFAPNNSSADAALIRRIEALGNPAEFVVVSSDNAVLAAAARRRVATQRSEAFATAMLNDRHFGNREQAPAPRPDAPAMSPDEMQEWLALFGPEPETPRPSRPPRQPAPPPAPPKKKPKTDDEADDIDEWLRLFGYKE</sequence>
<name>A0A160T0F7_9CHLR</name>
<reference evidence="2" key="1">
    <citation type="submission" date="2016-01" db="EMBL/GenBank/DDBJ databases">
        <authorList>
            <person name="Mcilroy J.S."/>
            <person name="Karst M S."/>
            <person name="Albertsen M."/>
        </authorList>
    </citation>
    <scope>NUCLEOTIDE SEQUENCE</scope>
    <source>
        <strain evidence="2">Cfx-K</strain>
    </source>
</reference>
<proteinExistence type="predicted"/>
<evidence type="ECO:0000256" key="1">
    <source>
        <dbReference type="SAM" id="MobiDB-lite"/>
    </source>
</evidence>
<evidence type="ECO:0000313" key="2">
    <source>
        <dbReference type="EMBL" id="CUS02882.2"/>
    </source>
</evidence>
<accession>A0A160T0F7</accession>
<dbReference type="Proteomes" id="UP000215027">
    <property type="component" value="Chromosome I"/>
</dbReference>
<dbReference type="EMBL" id="LN890655">
    <property type="protein sequence ID" value="CUS02882.2"/>
    <property type="molecule type" value="Genomic_DNA"/>
</dbReference>
<feature type="compositionally biased region" description="Pro residues" evidence="1">
    <location>
        <begin position="164"/>
        <end position="179"/>
    </location>
</feature>
<protein>
    <recommendedName>
        <fullName evidence="4">YacP-like NYN domain protein</fullName>
    </recommendedName>
</protein>
<feature type="region of interest" description="Disordered" evidence="1">
    <location>
        <begin position="125"/>
        <end position="194"/>
    </location>
</feature>
<keyword evidence="3" id="KW-1185">Reference proteome</keyword>
<dbReference type="InterPro" id="IPR010298">
    <property type="entry name" value="YacP-like"/>
</dbReference>
<dbReference type="AlphaFoldDB" id="A0A160T0F7"/>
<organism evidence="2 3">
    <name type="scientific">Candidatus Promineifilum breve</name>
    <dbReference type="NCBI Taxonomy" id="1806508"/>
    <lineage>
        <taxon>Bacteria</taxon>
        <taxon>Bacillati</taxon>
        <taxon>Chloroflexota</taxon>
        <taxon>Ardenticatenia</taxon>
        <taxon>Candidatus Promineifilales</taxon>
        <taxon>Candidatus Promineifilaceae</taxon>
        <taxon>Candidatus Promineifilum</taxon>
    </lineage>
</organism>